<dbReference type="PROSITE" id="PS50977">
    <property type="entry name" value="HTH_TETR_2"/>
    <property type="match status" value="1"/>
</dbReference>
<reference evidence="5" key="1">
    <citation type="submission" date="2015-01" db="EMBL/GenBank/DDBJ databases">
        <authorList>
            <person name="Andreevskaya M."/>
        </authorList>
    </citation>
    <scope>NUCLEOTIDE SEQUENCE [LARGE SCALE GENOMIC DNA]</scope>
    <source>
        <strain evidence="5">MKFS47</strain>
    </source>
</reference>
<protein>
    <submittedName>
        <fullName evidence="4">Transcriptional regulator, TetR family</fullName>
    </submittedName>
</protein>
<dbReference type="InterPro" id="IPR049149">
    <property type="entry name" value="TetR/AcrR_C"/>
</dbReference>
<dbReference type="EMBL" id="LN774769">
    <property type="protein sequence ID" value="CEN27501.1"/>
    <property type="molecule type" value="Genomic_DNA"/>
</dbReference>
<evidence type="ECO:0000313" key="4">
    <source>
        <dbReference type="EMBL" id="CEN27501.1"/>
    </source>
</evidence>
<keyword evidence="1 2" id="KW-0238">DNA-binding</keyword>
<evidence type="ECO:0000313" key="5">
    <source>
        <dbReference type="Proteomes" id="UP000033166"/>
    </source>
</evidence>
<dbReference type="PROSITE" id="PS01081">
    <property type="entry name" value="HTH_TETR_1"/>
    <property type="match status" value="1"/>
</dbReference>
<proteinExistence type="predicted"/>
<name>A0A0D6DUR3_9LACT</name>
<dbReference type="InterPro" id="IPR009057">
    <property type="entry name" value="Homeodomain-like_sf"/>
</dbReference>
<dbReference type="Gene3D" id="1.10.357.10">
    <property type="entry name" value="Tetracycline Repressor, domain 2"/>
    <property type="match status" value="1"/>
</dbReference>
<sequence length="214" mass="23974">MKSKKGEIRLHEILDAGEQLFSQKGYDETTINDVLSRVDIGKGTFYHYFDSKLSLMTSIIERMMGRLAQMVTDIANDSNLAAHDKMTKVLLQFNQSGSEAHGMIEGQSAPQNAILHQAGIVASVHSMTPILAKIIEQGIDEGVYHTPYPFETIEFILASNQFYFDVSAFGWQKEEMYQKGKSFIRIMTLSLGATAGSFDFLLPFFEAQVNKEIS</sequence>
<gene>
    <name evidence="4" type="ORF">LACPI_0301</name>
</gene>
<dbReference type="PRINTS" id="PR00455">
    <property type="entry name" value="HTHTETR"/>
</dbReference>
<dbReference type="KEGG" id="lpk:LACPI_0301"/>
<dbReference type="AlphaFoldDB" id="A0A0D6DUR3"/>
<dbReference type="RefSeq" id="WP_047914771.1">
    <property type="nucleotide sequence ID" value="NZ_LN774769.1"/>
</dbReference>
<dbReference type="InterPro" id="IPR001647">
    <property type="entry name" value="HTH_TetR"/>
</dbReference>
<evidence type="ECO:0000259" key="3">
    <source>
        <dbReference type="PROSITE" id="PS50977"/>
    </source>
</evidence>
<dbReference type="InterPro" id="IPR023772">
    <property type="entry name" value="DNA-bd_HTH_TetR-type_CS"/>
</dbReference>
<dbReference type="SUPFAM" id="SSF46689">
    <property type="entry name" value="Homeodomain-like"/>
    <property type="match status" value="1"/>
</dbReference>
<dbReference type="PANTHER" id="PTHR43479:SF11">
    <property type="entry name" value="ACREF_ENVCD OPERON REPRESSOR-RELATED"/>
    <property type="match status" value="1"/>
</dbReference>
<dbReference type="HOGENOM" id="CLU_069356_29_2_9"/>
<feature type="DNA-binding region" description="H-T-H motif" evidence="2">
    <location>
        <begin position="30"/>
        <end position="49"/>
    </location>
</feature>
<dbReference type="GO" id="GO:0003677">
    <property type="term" value="F:DNA binding"/>
    <property type="evidence" value="ECO:0007669"/>
    <property type="project" value="UniProtKB-UniRule"/>
</dbReference>
<accession>A0A0D6DUR3</accession>
<dbReference type="Proteomes" id="UP000033166">
    <property type="component" value="Chromosome I"/>
</dbReference>
<evidence type="ECO:0000256" key="1">
    <source>
        <dbReference type="ARBA" id="ARBA00023125"/>
    </source>
</evidence>
<feature type="domain" description="HTH tetR-type" evidence="3">
    <location>
        <begin position="7"/>
        <end position="67"/>
    </location>
</feature>
<dbReference type="Pfam" id="PF21303">
    <property type="entry name" value="TetR_C_39"/>
    <property type="match status" value="1"/>
</dbReference>
<dbReference type="STRING" id="1364.LP2241_10286"/>
<dbReference type="InterPro" id="IPR050624">
    <property type="entry name" value="HTH-type_Tx_Regulator"/>
</dbReference>
<dbReference type="PANTHER" id="PTHR43479">
    <property type="entry name" value="ACREF/ENVCD OPERON REPRESSOR-RELATED"/>
    <property type="match status" value="1"/>
</dbReference>
<organism evidence="4 5">
    <name type="scientific">Pseudolactococcus piscium MKFS47</name>
    <dbReference type="NCBI Taxonomy" id="297352"/>
    <lineage>
        <taxon>Bacteria</taxon>
        <taxon>Bacillati</taxon>
        <taxon>Bacillota</taxon>
        <taxon>Bacilli</taxon>
        <taxon>Lactobacillales</taxon>
        <taxon>Streptococcaceae</taxon>
        <taxon>Pseudolactococcus</taxon>
    </lineage>
</organism>
<dbReference type="Pfam" id="PF00440">
    <property type="entry name" value="TetR_N"/>
    <property type="match status" value="1"/>
</dbReference>
<evidence type="ECO:0000256" key="2">
    <source>
        <dbReference type="PROSITE-ProRule" id="PRU00335"/>
    </source>
</evidence>